<organism evidence="1 2">
    <name type="scientific">Mizuhopecten yessoensis</name>
    <name type="common">Japanese scallop</name>
    <name type="synonym">Patinopecten yessoensis</name>
    <dbReference type="NCBI Taxonomy" id="6573"/>
    <lineage>
        <taxon>Eukaryota</taxon>
        <taxon>Metazoa</taxon>
        <taxon>Spiralia</taxon>
        <taxon>Lophotrochozoa</taxon>
        <taxon>Mollusca</taxon>
        <taxon>Bivalvia</taxon>
        <taxon>Autobranchia</taxon>
        <taxon>Pteriomorphia</taxon>
        <taxon>Pectinida</taxon>
        <taxon>Pectinoidea</taxon>
        <taxon>Pectinidae</taxon>
        <taxon>Mizuhopecten</taxon>
    </lineage>
</organism>
<dbReference type="AlphaFoldDB" id="A0A210QNC2"/>
<name>A0A210QNC2_MIZYE</name>
<accession>A0A210QNC2</accession>
<dbReference type="Proteomes" id="UP000242188">
    <property type="component" value="Unassembled WGS sequence"/>
</dbReference>
<comment type="caution">
    <text evidence="1">The sequence shown here is derived from an EMBL/GenBank/DDBJ whole genome shotgun (WGS) entry which is preliminary data.</text>
</comment>
<gene>
    <name evidence="1" type="ORF">KP79_PYT06751</name>
</gene>
<sequence length="66" mass="7276">MPSSPSFGQKLFSLVVVMSRDVNSGVNVNGCLPWLIHMCGDLQGRCPGKTASTWRRYYGKQQESGL</sequence>
<protein>
    <submittedName>
        <fullName evidence="1">Uncharacterized protein</fullName>
    </submittedName>
</protein>
<keyword evidence="2" id="KW-1185">Reference proteome</keyword>
<dbReference type="EMBL" id="NEDP02002733">
    <property type="protein sequence ID" value="OWF50222.1"/>
    <property type="molecule type" value="Genomic_DNA"/>
</dbReference>
<evidence type="ECO:0000313" key="2">
    <source>
        <dbReference type="Proteomes" id="UP000242188"/>
    </source>
</evidence>
<evidence type="ECO:0000313" key="1">
    <source>
        <dbReference type="EMBL" id="OWF50222.1"/>
    </source>
</evidence>
<reference evidence="1 2" key="1">
    <citation type="journal article" date="2017" name="Nat. Ecol. Evol.">
        <title>Scallop genome provides insights into evolution of bilaterian karyotype and development.</title>
        <authorList>
            <person name="Wang S."/>
            <person name="Zhang J."/>
            <person name="Jiao W."/>
            <person name="Li J."/>
            <person name="Xun X."/>
            <person name="Sun Y."/>
            <person name="Guo X."/>
            <person name="Huan P."/>
            <person name="Dong B."/>
            <person name="Zhang L."/>
            <person name="Hu X."/>
            <person name="Sun X."/>
            <person name="Wang J."/>
            <person name="Zhao C."/>
            <person name="Wang Y."/>
            <person name="Wang D."/>
            <person name="Huang X."/>
            <person name="Wang R."/>
            <person name="Lv J."/>
            <person name="Li Y."/>
            <person name="Zhang Z."/>
            <person name="Liu B."/>
            <person name="Lu W."/>
            <person name="Hui Y."/>
            <person name="Liang J."/>
            <person name="Zhou Z."/>
            <person name="Hou R."/>
            <person name="Li X."/>
            <person name="Liu Y."/>
            <person name="Li H."/>
            <person name="Ning X."/>
            <person name="Lin Y."/>
            <person name="Zhao L."/>
            <person name="Xing Q."/>
            <person name="Dou J."/>
            <person name="Li Y."/>
            <person name="Mao J."/>
            <person name="Guo H."/>
            <person name="Dou H."/>
            <person name="Li T."/>
            <person name="Mu C."/>
            <person name="Jiang W."/>
            <person name="Fu Q."/>
            <person name="Fu X."/>
            <person name="Miao Y."/>
            <person name="Liu J."/>
            <person name="Yu Q."/>
            <person name="Li R."/>
            <person name="Liao H."/>
            <person name="Li X."/>
            <person name="Kong Y."/>
            <person name="Jiang Z."/>
            <person name="Chourrout D."/>
            <person name="Li R."/>
            <person name="Bao Z."/>
        </authorList>
    </citation>
    <scope>NUCLEOTIDE SEQUENCE [LARGE SCALE GENOMIC DNA]</scope>
    <source>
        <strain evidence="1 2">PY_sf001</strain>
    </source>
</reference>
<proteinExistence type="predicted"/>